<protein>
    <recommendedName>
        <fullName evidence="5">WEB family protein</fullName>
    </recommendedName>
</protein>
<keyword evidence="1" id="KW-0175">Coiled coil</keyword>
<sequence length="219" mass="24641">MEIMQTPSRDYHSNVDTSRPFSSVKEAVAVFGERFLTPAVYSPKPFSFPKQESSNSSSWNFFTPTPSPTHSHASKQTAWKDADTTLAETIKKLESELEETKEEVKLLKERETENEVALASLNAELHKNMSKIAQAEADAARKAAESTAKMESSPSLSQILNFSQEEKDELFGGRKKQRKSVRKKKPIIPLVGDLFWRKKGSSATLHNPLYSSPNNVHWN</sequence>
<accession>A0AAD8LVV7</accession>
<gene>
    <name evidence="3" type="ORF">POM88_053394</name>
</gene>
<feature type="region of interest" description="Disordered" evidence="2">
    <location>
        <begin position="47"/>
        <end position="79"/>
    </location>
</feature>
<feature type="coiled-coil region" evidence="1">
    <location>
        <begin position="83"/>
        <end position="138"/>
    </location>
</feature>
<evidence type="ECO:0000256" key="2">
    <source>
        <dbReference type="SAM" id="MobiDB-lite"/>
    </source>
</evidence>
<evidence type="ECO:0000256" key="1">
    <source>
        <dbReference type="SAM" id="Coils"/>
    </source>
</evidence>
<organism evidence="3 4">
    <name type="scientific">Heracleum sosnowskyi</name>
    <dbReference type="NCBI Taxonomy" id="360622"/>
    <lineage>
        <taxon>Eukaryota</taxon>
        <taxon>Viridiplantae</taxon>
        <taxon>Streptophyta</taxon>
        <taxon>Embryophyta</taxon>
        <taxon>Tracheophyta</taxon>
        <taxon>Spermatophyta</taxon>
        <taxon>Magnoliopsida</taxon>
        <taxon>eudicotyledons</taxon>
        <taxon>Gunneridae</taxon>
        <taxon>Pentapetalae</taxon>
        <taxon>asterids</taxon>
        <taxon>campanulids</taxon>
        <taxon>Apiales</taxon>
        <taxon>Apiaceae</taxon>
        <taxon>Apioideae</taxon>
        <taxon>apioid superclade</taxon>
        <taxon>Tordylieae</taxon>
        <taxon>Tordyliinae</taxon>
        <taxon>Heracleum</taxon>
    </lineage>
</organism>
<keyword evidence="4" id="KW-1185">Reference proteome</keyword>
<dbReference type="Proteomes" id="UP001237642">
    <property type="component" value="Unassembled WGS sequence"/>
</dbReference>
<reference evidence="3" key="1">
    <citation type="submission" date="2023-02" db="EMBL/GenBank/DDBJ databases">
        <title>Genome of toxic invasive species Heracleum sosnowskyi carries increased number of genes despite the absence of recent whole-genome duplications.</title>
        <authorList>
            <person name="Schelkunov M."/>
            <person name="Shtratnikova V."/>
            <person name="Makarenko M."/>
            <person name="Klepikova A."/>
            <person name="Omelchenko D."/>
            <person name="Novikova G."/>
            <person name="Obukhova E."/>
            <person name="Bogdanov V."/>
            <person name="Penin A."/>
            <person name="Logacheva M."/>
        </authorList>
    </citation>
    <scope>NUCLEOTIDE SEQUENCE</scope>
    <source>
        <strain evidence="3">Hsosn_3</strain>
        <tissue evidence="3">Leaf</tissue>
    </source>
</reference>
<evidence type="ECO:0000313" key="3">
    <source>
        <dbReference type="EMBL" id="KAK1352455.1"/>
    </source>
</evidence>
<proteinExistence type="predicted"/>
<dbReference type="AlphaFoldDB" id="A0AAD8LVV7"/>
<comment type="caution">
    <text evidence="3">The sequence shown here is derived from an EMBL/GenBank/DDBJ whole genome shotgun (WGS) entry which is preliminary data.</text>
</comment>
<dbReference type="EMBL" id="JAUIZM010000017">
    <property type="protein sequence ID" value="KAK1352455.1"/>
    <property type="molecule type" value="Genomic_DNA"/>
</dbReference>
<evidence type="ECO:0008006" key="5">
    <source>
        <dbReference type="Google" id="ProtNLM"/>
    </source>
</evidence>
<reference evidence="3" key="2">
    <citation type="submission" date="2023-05" db="EMBL/GenBank/DDBJ databases">
        <authorList>
            <person name="Schelkunov M.I."/>
        </authorList>
    </citation>
    <scope>NUCLEOTIDE SEQUENCE</scope>
    <source>
        <strain evidence="3">Hsosn_3</strain>
        <tissue evidence="3">Leaf</tissue>
    </source>
</reference>
<feature type="compositionally biased region" description="Polar residues" evidence="2">
    <location>
        <begin position="50"/>
        <end position="77"/>
    </location>
</feature>
<name>A0AAD8LVV7_9APIA</name>
<evidence type="ECO:0000313" key="4">
    <source>
        <dbReference type="Proteomes" id="UP001237642"/>
    </source>
</evidence>